<feature type="transmembrane region" description="Helical" evidence="9">
    <location>
        <begin position="338"/>
        <end position="362"/>
    </location>
</feature>
<keyword evidence="7" id="KW-0675">Receptor</keyword>
<dbReference type="AlphaFoldDB" id="A0A2C9M9I2"/>
<accession>A0A2C9M9I2</accession>
<dbReference type="GO" id="GO:0007218">
    <property type="term" value="P:neuropeptide signaling pathway"/>
    <property type="evidence" value="ECO:0007669"/>
    <property type="project" value="TreeGrafter"/>
</dbReference>
<comment type="subcellular location">
    <subcellularLocation>
        <location evidence="1">Cell membrane</location>
        <topology evidence="1">Multi-pass membrane protein</topology>
    </subcellularLocation>
</comment>
<keyword evidence="2" id="KW-1003">Cell membrane</keyword>
<gene>
    <name evidence="11" type="primary">106071575</name>
</gene>
<keyword evidence="8" id="KW-0807">Transducer</keyword>
<dbReference type="PROSITE" id="PS50262">
    <property type="entry name" value="G_PROTEIN_RECEP_F1_2"/>
    <property type="match status" value="1"/>
</dbReference>
<evidence type="ECO:0000313" key="11">
    <source>
        <dbReference type="EnsemblMetazoa" id="BGLB040006-PA"/>
    </source>
</evidence>
<evidence type="ECO:0000256" key="7">
    <source>
        <dbReference type="ARBA" id="ARBA00023170"/>
    </source>
</evidence>
<reference evidence="11" key="1">
    <citation type="submission" date="2020-05" db="UniProtKB">
        <authorList>
            <consortium name="EnsemblMetazoa"/>
        </authorList>
    </citation>
    <scope>IDENTIFICATION</scope>
    <source>
        <strain evidence="11">BB02</strain>
    </source>
</reference>
<dbReference type="Proteomes" id="UP000076420">
    <property type="component" value="Unassembled WGS sequence"/>
</dbReference>
<dbReference type="GO" id="GO:0008528">
    <property type="term" value="F:G protein-coupled peptide receptor activity"/>
    <property type="evidence" value="ECO:0007669"/>
    <property type="project" value="TreeGrafter"/>
</dbReference>
<protein>
    <recommendedName>
        <fullName evidence="10">G-protein coupled receptors family 1 profile domain-containing protein</fullName>
    </recommendedName>
</protein>
<dbReference type="InterPro" id="IPR000276">
    <property type="entry name" value="GPCR_Rhodpsn"/>
</dbReference>
<dbReference type="PANTHER" id="PTHR24230">
    <property type="entry name" value="G-PROTEIN COUPLED RECEPTOR"/>
    <property type="match status" value="1"/>
</dbReference>
<keyword evidence="3 9" id="KW-0812">Transmembrane</keyword>
<feature type="transmembrane region" description="Helical" evidence="9">
    <location>
        <begin position="27"/>
        <end position="53"/>
    </location>
</feature>
<evidence type="ECO:0000259" key="10">
    <source>
        <dbReference type="PROSITE" id="PS50262"/>
    </source>
</evidence>
<dbReference type="PANTHER" id="PTHR24230:SF75">
    <property type="entry name" value="RELAXIN FAMILY PEPTIDE RECEPTOR 3"/>
    <property type="match status" value="1"/>
</dbReference>
<feature type="transmembrane region" description="Helical" evidence="9">
    <location>
        <begin position="65"/>
        <end position="93"/>
    </location>
</feature>
<dbReference type="Pfam" id="PF10328">
    <property type="entry name" value="7TM_GPCR_Srx"/>
    <property type="match status" value="1"/>
</dbReference>
<dbReference type="EnsemblMetazoa" id="BGLB040006-RA">
    <property type="protein sequence ID" value="BGLB040006-PA"/>
    <property type="gene ID" value="BGLB040006"/>
</dbReference>
<keyword evidence="5" id="KW-0297">G-protein coupled receptor</keyword>
<dbReference type="InterPro" id="IPR019430">
    <property type="entry name" value="7TM_GPCR_serpentine_rcpt_Srx"/>
</dbReference>
<evidence type="ECO:0000256" key="1">
    <source>
        <dbReference type="ARBA" id="ARBA00004651"/>
    </source>
</evidence>
<organism evidence="11 12">
    <name type="scientific">Biomphalaria glabrata</name>
    <name type="common">Bloodfluke planorb</name>
    <name type="synonym">Freshwater snail</name>
    <dbReference type="NCBI Taxonomy" id="6526"/>
    <lineage>
        <taxon>Eukaryota</taxon>
        <taxon>Metazoa</taxon>
        <taxon>Spiralia</taxon>
        <taxon>Lophotrochozoa</taxon>
        <taxon>Mollusca</taxon>
        <taxon>Gastropoda</taxon>
        <taxon>Heterobranchia</taxon>
        <taxon>Euthyneura</taxon>
        <taxon>Panpulmonata</taxon>
        <taxon>Hygrophila</taxon>
        <taxon>Lymnaeoidea</taxon>
        <taxon>Planorbidae</taxon>
        <taxon>Biomphalaria</taxon>
    </lineage>
</organism>
<dbReference type="GO" id="GO:0005886">
    <property type="term" value="C:plasma membrane"/>
    <property type="evidence" value="ECO:0007669"/>
    <property type="project" value="UniProtKB-SubCell"/>
</dbReference>
<evidence type="ECO:0000256" key="2">
    <source>
        <dbReference type="ARBA" id="ARBA00022475"/>
    </source>
</evidence>
<evidence type="ECO:0000256" key="3">
    <source>
        <dbReference type="ARBA" id="ARBA00022692"/>
    </source>
</evidence>
<dbReference type="RefSeq" id="XP_013087169.2">
    <property type="nucleotide sequence ID" value="XM_013231715.2"/>
</dbReference>
<sequence>MNLTTNCTGNNSVPALPLQELFIDPDYVVFTEVVSVTCSCLSLVGTLGNALAIKTFLSMGLSDGVTVSFLFLAISDFIYLIAVTANSVSLWFYAEEKKDRFQKWYSIDPFGVYIFSANVGIMMYLMTVLTTTFIAVIRCLCVALPLRFKNLFNRTKSTITLVSFFFITVLSYLPILINMKMIVACDGNINASRTVLWISSKRNEVKQDVWLIRDVFVTLLTQGIIVISVAIMIRCLRRASTFRKRHSESQTRIQRPEDISLSLPSQQSISTLSENFPEFVETRNSYSDKNISNKEVMIARQVVLISAVYIVANIPKIAVDLGTFVVPDFTLGRRYQNVYLAIICAMELSQGFNSSLNMIIYYKYNSKFRKHFKLMRQKTII</sequence>
<dbReference type="Gene3D" id="1.20.1070.10">
    <property type="entry name" value="Rhodopsin 7-helix transmembrane proteins"/>
    <property type="match status" value="1"/>
</dbReference>
<evidence type="ECO:0000256" key="5">
    <source>
        <dbReference type="ARBA" id="ARBA00023040"/>
    </source>
</evidence>
<feature type="transmembrane region" description="Helical" evidence="9">
    <location>
        <begin position="215"/>
        <end position="236"/>
    </location>
</feature>
<feature type="domain" description="G-protein coupled receptors family 1 profile" evidence="10">
    <location>
        <begin position="48"/>
        <end position="361"/>
    </location>
</feature>
<evidence type="ECO:0000256" key="8">
    <source>
        <dbReference type="ARBA" id="ARBA00023224"/>
    </source>
</evidence>
<keyword evidence="6 9" id="KW-0472">Membrane</keyword>
<dbReference type="VEuPathDB" id="VectorBase:BGLAX_027968"/>
<dbReference type="PRINTS" id="PR00237">
    <property type="entry name" value="GPCRRHODOPSN"/>
</dbReference>
<proteinExistence type="predicted"/>
<evidence type="ECO:0000313" key="12">
    <source>
        <dbReference type="Proteomes" id="UP000076420"/>
    </source>
</evidence>
<feature type="transmembrane region" description="Helical" evidence="9">
    <location>
        <begin position="298"/>
        <end position="318"/>
    </location>
</feature>
<evidence type="ECO:0000256" key="9">
    <source>
        <dbReference type="SAM" id="Phobius"/>
    </source>
</evidence>
<evidence type="ECO:0000256" key="6">
    <source>
        <dbReference type="ARBA" id="ARBA00023136"/>
    </source>
</evidence>
<dbReference type="VEuPathDB" id="VectorBase:BGLB040006"/>
<evidence type="ECO:0000256" key="4">
    <source>
        <dbReference type="ARBA" id="ARBA00022989"/>
    </source>
</evidence>
<dbReference type="OrthoDB" id="6062462at2759"/>
<dbReference type="SUPFAM" id="SSF81321">
    <property type="entry name" value="Family A G protein-coupled receptor-like"/>
    <property type="match status" value="1"/>
</dbReference>
<keyword evidence="4 9" id="KW-1133">Transmembrane helix</keyword>
<dbReference type="KEGG" id="bgt:106071575"/>
<dbReference type="InterPro" id="IPR017452">
    <property type="entry name" value="GPCR_Rhodpsn_7TM"/>
</dbReference>
<feature type="transmembrane region" description="Helical" evidence="9">
    <location>
        <begin position="113"/>
        <end position="146"/>
    </location>
</feature>
<name>A0A2C9M9I2_BIOGL</name>
<feature type="transmembrane region" description="Helical" evidence="9">
    <location>
        <begin position="158"/>
        <end position="177"/>
    </location>
</feature>